<protein>
    <submittedName>
        <fullName evidence="2">Uncharacterized protein</fullName>
    </submittedName>
</protein>
<name>B5BM43_CAEEL</name>
<dbReference type="SMR" id="B5BM43"/>
<dbReference type="InParanoid" id="B5BM43"/>
<evidence type="ECO:0000256" key="1">
    <source>
        <dbReference type="SAM" id="SignalP"/>
    </source>
</evidence>
<dbReference type="RefSeq" id="NP_001129802.1">
    <property type="nucleotide sequence ID" value="NM_001136330.1"/>
</dbReference>
<proteinExistence type="predicted"/>
<dbReference type="CTD" id="7040195"/>
<dbReference type="EMBL" id="BX284601">
    <property type="protein sequence ID" value="CAR31508.1"/>
    <property type="molecule type" value="Genomic_DNA"/>
</dbReference>
<gene>
    <name evidence="2" type="ORF">CELE_ZC334.13</name>
    <name evidence="2 4" type="ORF">ZC334.13</name>
</gene>
<dbReference type="KEGG" id="cel:CELE_ZC334.13"/>
<feature type="signal peptide" evidence="1">
    <location>
        <begin position="1"/>
        <end position="17"/>
    </location>
</feature>
<dbReference type="PaxDb" id="6239-ZC334.13"/>
<reference evidence="2 3" key="1">
    <citation type="journal article" date="1998" name="Science">
        <title>Genome sequence of the nematode C. elegans: a platform for investigating biology.</title>
        <authorList>
            <consortium name="The C. elegans sequencing consortium"/>
            <person name="Sulson J.E."/>
            <person name="Waterston R."/>
        </authorList>
    </citation>
    <scope>NUCLEOTIDE SEQUENCE [LARGE SCALE GENOMIC DNA]</scope>
    <source>
        <strain evidence="2 3">Bristol N2</strain>
    </source>
</reference>
<dbReference type="HOGENOM" id="CLU_2690065_0_0_1"/>
<evidence type="ECO:0000313" key="3">
    <source>
        <dbReference type="Proteomes" id="UP000001940"/>
    </source>
</evidence>
<dbReference type="AGR" id="WB:WBGene00086553"/>
<evidence type="ECO:0000313" key="4">
    <source>
        <dbReference type="WormBase" id="ZC334.13"/>
    </source>
</evidence>
<sequence length="74" mass="8528">MQKFLIFLFVIFFGVAANVEPTVQECNAFFTNRIVQACPEGGCRVRDDFVRNQCNMMKKEDWYSKCCDAYGVAL</sequence>
<dbReference type="AlphaFoldDB" id="B5BM43"/>
<feature type="chain" id="PRO_5002828670" evidence="1">
    <location>
        <begin position="18"/>
        <end position="74"/>
    </location>
</feature>
<dbReference type="GeneID" id="7040195"/>
<accession>B5BM43</accession>
<dbReference type="WormBase" id="ZC334.13">
    <property type="protein sequence ID" value="CE42844"/>
    <property type="gene ID" value="WBGene00086553"/>
</dbReference>
<keyword evidence="3" id="KW-1185">Reference proteome</keyword>
<evidence type="ECO:0000313" key="2">
    <source>
        <dbReference type="EMBL" id="CAR31508.1"/>
    </source>
</evidence>
<keyword evidence="1" id="KW-0732">Signal</keyword>
<organism evidence="2 3">
    <name type="scientific">Caenorhabditis elegans</name>
    <dbReference type="NCBI Taxonomy" id="6239"/>
    <lineage>
        <taxon>Eukaryota</taxon>
        <taxon>Metazoa</taxon>
        <taxon>Ecdysozoa</taxon>
        <taxon>Nematoda</taxon>
        <taxon>Chromadorea</taxon>
        <taxon>Rhabditida</taxon>
        <taxon>Rhabditina</taxon>
        <taxon>Rhabditomorpha</taxon>
        <taxon>Rhabditoidea</taxon>
        <taxon>Rhabditidae</taxon>
        <taxon>Peloderinae</taxon>
        <taxon>Caenorhabditis</taxon>
    </lineage>
</organism>
<dbReference type="Bgee" id="WBGene00086553">
    <property type="expression patterns" value="Expressed in adult organism and 2 other cell types or tissues"/>
</dbReference>
<dbReference type="Proteomes" id="UP000001940">
    <property type="component" value="Chromosome I"/>
</dbReference>